<keyword evidence="4 6" id="KW-1133">Transmembrane helix</keyword>
<keyword evidence="3 6" id="KW-0812">Transmembrane</keyword>
<evidence type="ECO:0000256" key="4">
    <source>
        <dbReference type="ARBA" id="ARBA00022989"/>
    </source>
</evidence>
<dbReference type="PANTHER" id="PTHR43701">
    <property type="entry name" value="MEMBRANE TRANSPORTER PROTEIN MJ0441-RELATED"/>
    <property type="match status" value="1"/>
</dbReference>
<comment type="similarity">
    <text evidence="2 6">Belongs to the 4-toluene sulfonate uptake permease (TSUP) (TC 2.A.102) family.</text>
</comment>
<dbReference type="InterPro" id="IPR002781">
    <property type="entry name" value="TM_pro_TauE-like"/>
</dbReference>
<dbReference type="EMBL" id="BNJK01000001">
    <property type="protein sequence ID" value="GHO93131.1"/>
    <property type="molecule type" value="Genomic_DNA"/>
</dbReference>
<dbReference type="GO" id="GO:0005886">
    <property type="term" value="C:plasma membrane"/>
    <property type="evidence" value="ECO:0007669"/>
    <property type="project" value="UniProtKB-SubCell"/>
</dbReference>
<dbReference type="RefSeq" id="WP_220203932.1">
    <property type="nucleotide sequence ID" value="NZ_BNJK01000001.1"/>
</dbReference>
<feature type="transmembrane region" description="Helical" evidence="6">
    <location>
        <begin position="45"/>
        <end position="64"/>
    </location>
</feature>
<reference evidence="7" key="1">
    <citation type="submission" date="2020-10" db="EMBL/GenBank/DDBJ databases">
        <title>Taxonomic study of unclassified bacteria belonging to the class Ktedonobacteria.</title>
        <authorList>
            <person name="Yabe S."/>
            <person name="Wang C.M."/>
            <person name="Zheng Y."/>
            <person name="Sakai Y."/>
            <person name="Cavaletti L."/>
            <person name="Monciardini P."/>
            <person name="Donadio S."/>
        </authorList>
    </citation>
    <scope>NUCLEOTIDE SEQUENCE</scope>
    <source>
        <strain evidence="7">ID150040</strain>
    </source>
</reference>
<organism evidence="7 8">
    <name type="scientific">Reticulibacter mediterranei</name>
    <dbReference type="NCBI Taxonomy" id="2778369"/>
    <lineage>
        <taxon>Bacteria</taxon>
        <taxon>Bacillati</taxon>
        <taxon>Chloroflexota</taxon>
        <taxon>Ktedonobacteria</taxon>
        <taxon>Ktedonobacterales</taxon>
        <taxon>Reticulibacteraceae</taxon>
        <taxon>Reticulibacter</taxon>
    </lineage>
</organism>
<sequence length="258" mass="27092">MDLQSLLIILVLGALIGLALGALGGGGSILTVPILVYLLHLETHVAVTASLVIVGINALVGILLHYRAGHVNLKASLLFGIYGILASYGGARISSLIPSAILLVLFGLLMLVIALMMIRSKAQARFAYRSWWMTVLGGLGVGLLTGFLGVGGGFLIVPALVLFLGMSMPDAVGSSLVVIALNSVAGVLGHLNSGALPWTLMGLFALAGLIGLLIGTRFTNLLPPERLRQIFASFVLMLGIVVLTLNIPEVFHYLKLMY</sequence>
<name>A0A8J3IEX8_9CHLR</name>
<keyword evidence="5 6" id="KW-0472">Membrane</keyword>
<keyword evidence="8" id="KW-1185">Reference proteome</keyword>
<feature type="transmembrane region" description="Helical" evidence="6">
    <location>
        <begin position="198"/>
        <end position="218"/>
    </location>
</feature>
<evidence type="ECO:0000256" key="2">
    <source>
        <dbReference type="ARBA" id="ARBA00009142"/>
    </source>
</evidence>
<evidence type="ECO:0000313" key="7">
    <source>
        <dbReference type="EMBL" id="GHO93131.1"/>
    </source>
</evidence>
<evidence type="ECO:0000256" key="5">
    <source>
        <dbReference type="ARBA" id="ARBA00023136"/>
    </source>
</evidence>
<feature type="transmembrane region" description="Helical" evidence="6">
    <location>
        <begin position="96"/>
        <end position="118"/>
    </location>
</feature>
<evidence type="ECO:0000313" key="8">
    <source>
        <dbReference type="Proteomes" id="UP000597444"/>
    </source>
</evidence>
<dbReference type="AlphaFoldDB" id="A0A8J3IEX8"/>
<dbReference type="Pfam" id="PF01925">
    <property type="entry name" value="TauE"/>
    <property type="match status" value="1"/>
</dbReference>
<feature type="transmembrane region" description="Helical" evidence="6">
    <location>
        <begin position="139"/>
        <end position="165"/>
    </location>
</feature>
<dbReference type="Proteomes" id="UP000597444">
    <property type="component" value="Unassembled WGS sequence"/>
</dbReference>
<comment type="caution">
    <text evidence="7">The sequence shown here is derived from an EMBL/GenBank/DDBJ whole genome shotgun (WGS) entry which is preliminary data.</text>
</comment>
<dbReference type="PANTHER" id="PTHR43701:SF2">
    <property type="entry name" value="MEMBRANE TRANSPORTER PROTEIN YJNA-RELATED"/>
    <property type="match status" value="1"/>
</dbReference>
<keyword evidence="6" id="KW-1003">Cell membrane</keyword>
<gene>
    <name evidence="7" type="ORF">KSF_031790</name>
</gene>
<accession>A0A8J3IEX8</accession>
<evidence type="ECO:0000256" key="3">
    <source>
        <dbReference type="ARBA" id="ARBA00022692"/>
    </source>
</evidence>
<evidence type="ECO:0000256" key="6">
    <source>
        <dbReference type="RuleBase" id="RU363041"/>
    </source>
</evidence>
<protein>
    <recommendedName>
        <fullName evidence="6">Probable membrane transporter protein</fullName>
    </recommendedName>
</protein>
<proteinExistence type="inferred from homology"/>
<evidence type="ECO:0000256" key="1">
    <source>
        <dbReference type="ARBA" id="ARBA00004141"/>
    </source>
</evidence>
<feature type="transmembrane region" description="Helical" evidence="6">
    <location>
        <begin position="230"/>
        <end position="254"/>
    </location>
</feature>
<dbReference type="InterPro" id="IPR051598">
    <property type="entry name" value="TSUP/Inactive_protease-like"/>
</dbReference>
<comment type="subcellular location">
    <subcellularLocation>
        <location evidence="6">Cell membrane</location>
        <topology evidence="6">Multi-pass membrane protein</topology>
    </subcellularLocation>
    <subcellularLocation>
        <location evidence="1">Membrane</location>
        <topology evidence="1">Multi-pass membrane protein</topology>
    </subcellularLocation>
</comment>
<feature type="transmembrane region" description="Helical" evidence="6">
    <location>
        <begin position="71"/>
        <end position="90"/>
    </location>
</feature>